<proteinExistence type="predicted"/>
<dbReference type="SMART" id="SM00060">
    <property type="entry name" value="FN3"/>
    <property type="match status" value="2"/>
</dbReference>
<feature type="transmembrane region" description="Helical" evidence="3">
    <location>
        <begin position="435"/>
        <end position="455"/>
    </location>
</feature>
<evidence type="ECO:0000256" key="3">
    <source>
        <dbReference type="SAM" id="Phobius"/>
    </source>
</evidence>
<dbReference type="PANTHER" id="PTHR13817:SF73">
    <property type="entry name" value="FIBRONECTIN TYPE-III DOMAIN-CONTAINING PROTEIN"/>
    <property type="match status" value="1"/>
</dbReference>
<evidence type="ECO:0000256" key="1">
    <source>
        <dbReference type="ARBA" id="ARBA00022737"/>
    </source>
</evidence>
<feature type="transmembrane region" description="Helical" evidence="3">
    <location>
        <begin position="508"/>
        <end position="528"/>
    </location>
</feature>
<feature type="transmembrane region" description="Helical" evidence="3">
    <location>
        <begin position="709"/>
        <end position="728"/>
    </location>
</feature>
<feature type="transmembrane region" description="Helical" evidence="3">
    <location>
        <begin position="578"/>
        <end position="596"/>
    </location>
</feature>
<sequence>MKAANEAGVSLPSLPSAAVTPRTVPDAPTNVEGAPSAASATVTWLAPANTGGSPITAYTVTASPAAGPCTVNALTATCVKLANGLPYTFTVKATNVAGDSLPSASSAAVTPRTIPGPVMAFVGALNEGGVSLTWQQPATSGGAPVVDYKLETRTSADSPWSSQTVEATSTTLAANPGDTVMARVAARNAAGLGPATELASPVVLPVPKVDPPIVIEAQQIVGGQVGEAVVTITAKSLKPSSSIDAWAFSTQVKLFDDQTDASGGYTTQVKVPTGLEAGDHTLLVRGIDGQGKRVEARIGFKVSDDGTVIALVKPNASIQPDENALNAFHALDNPVTFAATAVAAMSLVSVGAAGAGAGAAAAASVRTDLKFRFLEHDEEEEEEEEGAWGDRTGFWKIPGTGWFESTMIALTIWFGPRSPLMAKLLVDAAPVRAVIGFWSLTLPLVAVAVGVRSAFETYGELVPPSALALTLIMVIGIFDPLAGVLGVGAFCAVALTSGVAHDATHVRFTMGLLLLGAGPGVIAAYIRPYRRALPTGHHDWWERFVDVVMVPIIAGWATTKMVGALSSMAELDLPIDEYRYSIGVAVGVAMLFRVVLDHQAVRWYPQRLISFAPKPRPPGMPQKVSAVVVKGIIFVFVSIAFIGNVWQLWAGLALLLIPYVVALWSAHLPNSPLLYQVVPHGVPKLLTELTLGTLLVLALHQVMEPGPVFARWAFFLVSIPAFFINMLSLFGRHPADDAPRWYVHRDRTVFYRCVSVVVFCILMYLMFFKQ</sequence>
<feature type="transmembrane region" description="Helical" evidence="3">
    <location>
        <begin position="749"/>
        <end position="767"/>
    </location>
</feature>
<dbReference type="InterPro" id="IPR050964">
    <property type="entry name" value="Striated_Muscle_Regulatory"/>
</dbReference>
<feature type="transmembrane region" description="Helical" evidence="3">
    <location>
        <begin position="467"/>
        <end position="496"/>
    </location>
</feature>
<dbReference type="InterPro" id="IPR036116">
    <property type="entry name" value="FN3_sf"/>
</dbReference>
<reference evidence="5" key="1">
    <citation type="submission" date="2020-05" db="EMBL/GenBank/DDBJ databases">
        <authorList>
            <person name="Chiriac C."/>
            <person name="Salcher M."/>
            <person name="Ghai R."/>
            <person name="Kavagutti S V."/>
        </authorList>
    </citation>
    <scope>NUCLEOTIDE SEQUENCE</scope>
</reference>
<evidence type="ECO:0000256" key="2">
    <source>
        <dbReference type="SAM" id="MobiDB-lite"/>
    </source>
</evidence>
<keyword evidence="3" id="KW-0812">Transmembrane</keyword>
<feature type="transmembrane region" description="Helical" evidence="3">
    <location>
        <begin position="648"/>
        <end position="664"/>
    </location>
</feature>
<dbReference type="SUPFAM" id="SSF49265">
    <property type="entry name" value="Fibronectin type III"/>
    <property type="match status" value="1"/>
</dbReference>
<dbReference type="InterPro" id="IPR013783">
    <property type="entry name" value="Ig-like_fold"/>
</dbReference>
<accession>A0A6J7JS75</accession>
<keyword evidence="1" id="KW-0677">Repeat</keyword>
<feature type="transmembrane region" description="Helical" evidence="3">
    <location>
        <begin position="540"/>
        <end position="558"/>
    </location>
</feature>
<dbReference type="PROSITE" id="PS50853">
    <property type="entry name" value="FN3"/>
    <property type="match status" value="2"/>
</dbReference>
<protein>
    <submittedName>
        <fullName evidence="5">Unannotated protein</fullName>
    </submittedName>
</protein>
<keyword evidence="3" id="KW-0472">Membrane</keyword>
<name>A0A6J7JS75_9ZZZZ</name>
<dbReference type="EMBL" id="CAFBNF010000118">
    <property type="protein sequence ID" value="CAB4945797.1"/>
    <property type="molecule type" value="Genomic_DNA"/>
</dbReference>
<evidence type="ECO:0000259" key="4">
    <source>
        <dbReference type="PROSITE" id="PS50853"/>
    </source>
</evidence>
<dbReference type="AlphaFoldDB" id="A0A6J7JS75"/>
<feature type="transmembrane region" description="Helical" evidence="3">
    <location>
        <begin position="624"/>
        <end position="642"/>
    </location>
</feature>
<feature type="transmembrane region" description="Helical" evidence="3">
    <location>
        <begin position="685"/>
        <end position="703"/>
    </location>
</feature>
<dbReference type="Pfam" id="PF00041">
    <property type="entry name" value="fn3"/>
    <property type="match status" value="1"/>
</dbReference>
<feature type="region of interest" description="Disordered" evidence="2">
    <location>
        <begin position="1"/>
        <end position="35"/>
    </location>
</feature>
<dbReference type="Gene3D" id="2.60.40.10">
    <property type="entry name" value="Immunoglobulins"/>
    <property type="match status" value="2"/>
</dbReference>
<dbReference type="InterPro" id="IPR003961">
    <property type="entry name" value="FN3_dom"/>
</dbReference>
<dbReference type="PANTHER" id="PTHR13817">
    <property type="entry name" value="TITIN"/>
    <property type="match status" value="1"/>
</dbReference>
<keyword evidence="3" id="KW-1133">Transmembrane helix</keyword>
<gene>
    <name evidence="5" type="ORF">UFOPK3773_01119</name>
</gene>
<evidence type="ECO:0000313" key="5">
    <source>
        <dbReference type="EMBL" id="CAB4945797.1"/>
    </source>
</evidence>
<feature type="domain" description="Fibronectin type-III" evidence="4">
    <location>
        <begin position="24"/>
        <end position="113"/>
    </location>
</feature>
<organism evidence="5">
    <name type="scientific">freshwater metagenome</name>
    <dbReference type="NCBI Taxonomy" id="449393"/>
    <lineage>
        <taxon>unclassified sequences</taxon>
        <taxon>metagenomes</taxon>
        <taxon>ecological metagenomes</taxon>
    </lineage>
</organism>
<feature type="domain" description="Fibronectin type-III" evidence="4">
    <location>
        <begin position="114"/>
        <end position="207"/>
    </location>
</feature>
<dbReference type="CDD" id="cd00063">
    <property type="entry name" value="FN3"/>
    <property type="match status" value="2"/>
</dbReference>